<reference evidence="2" key="2">
    <citation type="submission" date="2022-01" db="EMBL/GenBank/DDBJ databases">
        <authorList>
            <person name="Yamashiro T."/>
            <person name="Shiraishi A."/>
            <person name="Satake H."/>
            <person name="Nakayama K."/>
        </authorList>
    </citation>
    <scope>NUCLEOTIDE SEQUENCE</scope>
</reference>
<protein>
    <submittedName>
        <fullName evidence="2">Uncharacterized protein</fullName>
    </submittedName>
</protein>
<proteinExistence type="predicted"/>
<dbReference type="Proteomes" id="UP001151760">
    <property type="component" value="Unassembled WGS sequence"/>
</dbReference>
<keyword evidence="3" id="KW-1185">Reference proteome</keyword>
<gene>
    <name evidence="2" type="ORF">Tco_0926088</name>
</gene>
<organism evidence="2 3">
    <name type="scientific">Tanacetum coccineum</name>
    <dbReference type="NCBI Taxonomy" id="301880"/>
    <lineage>
        <taxon>Eukaryota</taxon>
        <taxon>Viridiplantae</taxon>
        <taxon>Streptophyta</taxon>
        <taxon>Embryophyta</taxon>
        <taxon>Tracheophyta</taxon>
        <taxon>Spermatophyta</taxon>
        <taxon>Magnoliopsida</taxon>
        <taxon>eudicotyledons</taxon>
        <taxon>Gunneridae</taxon>
        <taxon>Pentapetalae</taxon>
        <taxon>asterids</taxon>
        <taxon>campanulids</taxon>
        <taxon>Asterales</taxon>
        <taxon>Asteraceae</taxon>
        <taxon>Asteroideae</taxon>
        <taxon>Anthemideae</taxon>
        <taxon>Anthemidinae</taxon>
        <taxon>Tanacetum</taxon>
    </lineage>
</organism>
<dbReference type="EMBL" id="BQNB010015069">
    <property type="protein sequence ID" value="GJT35669.1"/>
    <property type="molecule type" value="Genomic_DNA"/>
</dbReference>
<sequence length="253" mass="28821">MERHAYCERLSKLQQKSNGTLRVTDWTMFYVYSFDGTLKELMKMEYLHDNGDVVVDYSWERALSIKEDVYLEWLCGREHVLTLPKFAVLLGLYDPSELDRPFFATHFSKLEIDGKLLIVGALVHGLGSKERCQKRDLWMMNALEESRGINLSWVIAEHLCKHALGLKENSLIYGGHYVTKIAKSSGYLVNEEVEKCSKPIECSMPNFRGTSIVPSSGYEVGGSSRAMQDKDDNDASMSEQRVHTDDDMGSEED</sequence>
<evidence type="ECO:0000313" key="2">
    <source>
        <dbReference type="EMBL" id="GJT35669.1"/>
    </source>
</evidence>
<name>A0ABQ5DF10_9ASTR</name>
<comment type="caution">
    <text evidence="2">The sequence shown here is derived from an EMBL/GenBank/DDBJ whole genome shotgun (WGS) entry which is preliminary data.</text>
</comment>
<evidence type="ECO:0000313" key="3">
    <source>
        <dbReference type="Proteomes" id="UP001151760"/>
    </source>
</evidence>
<reference evidence="2" key="1">
    <citation type="journal article" date="2022" name="Int. J. Mol. Sci.">
        <title>Draft Genome of Tanacetum Coccineum: Genomic Comparison of Closely Related Tanacetum-Family Plants.</title>
        <authorList>
            <person name="Yamashiro T."/>
            <person name="Shiraishi A."/>
            <person name="Nakayama K."/>
            <person name="Satake H."/>
        </authorList>
    </citation>
    <scope>NUCLEOTIDE SEQUENCE</scope>
</reference>
<accession>A0ABQ5DF10</accession>
<feature type="region of interest" description="Disordered" evidence="1">
    <location>
        <begin position="214"/>
        <end position="253"/>
    </location>
</feature>
<evidence type="ECO:0000256" key="1">
    <source>
        <dbReference type="SAM" id="MobiDB-lite"/>
    </source>
</evidence>